<gene>
    <name evidence="3" type="ORF">A8926_6527</name>
</gene>
<dbReference type="Pfam" id="PF03640">
    <property type="entry name" value="Lipoprotein_15"/>
    <property type="match status" value="2"/>
</dbReference>
<dbReference type="PANTHER" id="PTHR39335">
    <property type="entry name" value="BLL4220 PROTEIN"/>
    <property type="match status" value="1"/>
</dbReference>
<dbReference type="EMBL" id="PJNB01000001">
    <property type="protein sequence ID" value="PKW18445.1"/>
    <property type="molecule type" value="Genomic_DNA"/>
</dbReference>
<accession>A0A2N3Y6C9</accession>
<dbReference type="InterPro" id="IPR005297">
    <property type="entry name" value="Lipoprotein_repeat"/>
</dbReference>
<evidence type="ECO:0000256" key="1">
    <source>
        <dbReference type="SAM" id="MobiDB-lite"/>
    </source>
</evidence>
<dbReference type="AlphaFoldDB" id="A0A2N3Y6C9"/>
<keyword evidence="2" id="KW-0732">Signal</keyword>
<dbReference type="Proteomes" id="UP000233786">
    <property type="component" value="Unassembled WGS sequence"/>
</dbReference>
<dbReference type="PANTHER" id="PTHR39335:SF1">
    <property type="entry name" value="BLL4220 PROTEIN"/>
    <property type="match status" value="1"/>
</dbReference>
<feature type="signal peptide" evidence="2">
    <location>
        <begin position="1"/>
        <end position="29"/>
    </location>
</feature>
<sequence length="306" mass="30794">MLSKRAKYVAVLVVAGAVSLSACGLPTFAAGPAPAAPSAQVPETGSAGLSLLAGTAKAHNATAKTGDWATGSDGTANTADQNVARKWVQLKASQAGALDPVVVNGAGLTLYRFDKDTAKPSVSNCNGDCAKTWPPLTVAPGGRIFLAGVPKSKVGTVKRDDGSLQVTIGGWPVYRFAKDTKPGDAKGQGVGGTWFGITPNGQKAGTETGDGNGDAQDGSTQPTESADSAVLFDDKNFSDDGASQGVAGPGCKNVARRDVTSSISASGSLKLWSGQNCTGKSLVINGDVADLGEVGFDNAVESVFFG</sequence>
<feature type="chain" id="PRO_5038749197" evidence="2">
    <location>
        <begin position="30"/>
        <end position="306"/>
    </location>
</feature>
<reference evidence="3" key="1">
    <citation type="submission" date="2017-12" db="EMBL/GenBank/DDBJ databases">
        <title>Sequencing the genomes of 1000 Actinobacteria strains.</title>
        <authorList>
            <person name="Klenk H.-P."/>
        </authorList>
    </citation>
    <scope>NUCLEOTIDE SEQUENCE [LARGE SCALE GENOMIC DNA]</scope>
    <source>
        <strain evidence="3">DSM 44228</strain>
    </source>
</reference>
<protein>
    <submittedName>
        <fullName evidence="3">Secreted repeat protein with Y-X4-D motif</fullName>
    </submittedName>
</protein>
<evidence type="ECO:0000256" key="2">
    <source>
        <dbReference type="SAM" id="SignalP"/>
    </source>
</evidence>
<evidence type="ECO:0000313" key="3">
    <source>
        <dbReference type="EMBL" id="PKW18445.1"/>
    </source>
</evidence>
<keyword evidence="4" id="KW-1185">Reference proteome</keyword>
<feature type="region of interest" description="Disordered" evidence="1">
    <location>
        <begin position="197"/>
        <end position="226"/>
    </location>
</feature>
<dbReference type="RefSeq" id="WP_010309296.1">
    <property type="nucleotide sequence ID" value="NZ_CP061007.1"/>
</dbReference>
<dbReference type="STRING" id="994479.GCA_000194155_04498"/>
<dbReference type="Gene3D" id="2.60.20.10">
    <property type="entry name" value="Crystallins"/>
    <property type="match status" value="1"/>
</dbReference>
<dbReference type="GO" id="GO:0043448">
    <property type="term" value="P:alkane catabolic process"/>
    <property type="evidence" value="ECO:0007669"/>
    <property type="project" value="TreeGrafter"/>
</dbReference>
<feature type="compositionally biased region" description="Polar residues" evidence="1">
    <location>
        <begin position="217"/>
        <end position="226"/>
    </location>
</feature>
<proteinExistence type="predicted"/>
<comment type="caution">
    <text evidence="3">The sequence shown here is derived from an EMBL/GenBank/DDBJ whole genome shotgun (WGS) entry which is preliminary data.</text>
</comment>
<dbReference type="OrthoDB" id="597632at2"/>
<name>A0A2N3Y6C9_SACSN</name>
<evidence type="ECO:0000313" key="4">
    <source>
        <dbReference type="Proteomes" id="UP000233786"/>
    </source>
</evidence>
<dbReference type="PROSITE" id="PS51257">
    <property type="entry name" value="PROKAR_LIPOPROTEIN"/>
    <property type="match status" value="1"/>
</dbReference>
<organism evidence="3 4">
    <name type="scientific">Saccharopolyspora spinosa</name>
    <dbReference type="NCBI Taxonomy" id="60894"/>
    <lineage>
        <taxon>Bacteria</taxon>
        <taxon>Bacillati</taxon>
        <taxon>Actinomycetota</taxon>
        <taxon>Actinomycetes</taxon>
        <taxon>Pseudonocardiales</taxon>
        <taxon>Pseudonocardiaceae</taxon>
        <taxon>Saccharopolyspora</taxon>
    </lineage>
</organism>